<keyword evidence="2" id="KW-1185">Reference proteome</keyword>
<dbReference type="Proteomes" id="UP000634136">
    <property type="component" value="Unassembled WGS sequence"/>
</dbReference>
<comment type="caution">
    <text evidence="1">The sequence shown here is derived from an EMBL/GenBank/DDBJ whole genome shotgun (WGS) entry which is preliminary data.</text>
</comment>
<protein>
    <submittedName>
        <fullName evidence="1">Lachrymatory-factor synthase</fullName>
    </submittedName>
</protein>
<dbReference type="EMBL" id="JAAIUW010000008">
    <property type="protein sequence ID" value="KAF7819772.1"/>
    <property type="molecule type" value="Genomic_DNA"/>
</dbReference>
<name>A0A834WEK2_9FABA</name>
<proteinExistence type="predicted"/>
<gene>
    <name evidence="1" type="ORF">G2W53_025227</name>
</gene>
<organism evidence="1 2">
    <name type="scientific">Senna tora</name>
    <dbReference type="NCBI Taxonomy" id="362788"/>
    <lineage>
        <taxon>Eukaryota</taxon>
        <taxon>Viridiplantae</taxon>
        <taxon>Streptophyta</taxon>
        <taxon>Embryophyta</taxon>
        <taxon>Tracheophyta</taxon>
        <taxon>Spermatophyta</taxon>
        <taxon>Magnoliopsida</taxon>
        <taxon>eudicotyledons</taxon>
        <taxon>Gunneridae</taxon>
        <taxon>Pentapetalae</taxon>
        <taxon>rosids</taxon>
        <taxon>fabids</taxon>
        <taxon>Fabales</taxon>
        <taxon>Fabaceae</taxon>
        <taxon>Caesalpinioideae</taxon>
        <taxon>Cassia clade</taxon>
        <taxon>Senna</taxon>
    </lineage>
</organism>
<evidence type="ECO:0000313" key="1">
    <source>
        <dbReference type="EMBL" id="KAF7819772.1"/>
    </source>
</evidence>
<accession>A0A834WEK2</accession>
<reference evidence="1" key="1">
    <citation type="submission" date="2020-09" db="EMBL/GenBank/DDBJ databases">
        <title>Genome-Enabled Discovery of Anthraquinone Biosynthesis in Senna tora.</title>
        <authorList>
            <person name="Kang S.-H."/>
            <person name="Pandey R.P."/>
            <person name="Lee C.-M."/>
            <person name="Sim J.-S."/>
            <person name="Jeong J.-T."/>
            <person name="Choi B.-S."/>
            <person name="Jung M."/>
            <person name="Ginzburg D."/>
            <person name="Zhao K."/>
            <person name="Won S.Y."/>
            <person name="Oh T.-J."/>
            <person name="Yu Y."/>
            <person name="Kim N.-H."/>
            <person name="Lee O.R."/>
            <person name="Lee T.-H."/>
            <person name="Bashyal P."/>
            <person name="Kim T.-S."/>
            <person name="Lee W.-H."/>
            <person name="Kawkins C."/>
            <person name="Kim C.-K."/>
            <person name="Kim J.S."/>
            <person name="Ahn B.O."/>
            <person name="Rhee S.Y."/>
            <person name="Sohng J.K."/>
        </authorList>
    </citation>
    <scope>NUCLEOTIDE SEQUENCE</scope>
    <source>
        <tissue evidence="1">Leaf</tissue>
    </source>
</reference>
<sequence>MNFEDGDLKMKNSSLKKLTVTAHESHSHDMSDESKSLMHSLQISLHPLTHDLQSRINKGIQHLRRPSLHRLNLVLPLHLTPLTLLPHSPRGHVGVEADVAVCNSVGEGHGGRVHGQKLLLGPMHSRFGVVARCIWNVETSTETNAPRLPRNAFKRDASGSGEPLAEPKEICHQRPYSLCFLPSYLCFRLPLPFSTTTLHISSH</sequence>
<dbReference type="AlphaFoldDB" id="A0A834WEK2"/>
<evidence type="ECO:0000313" key="2">
    <source>
        <dbReference type="Proteomes" id="UP000634136"/>
    </source>
</evidence>